<feature type="domain" description="HTH luxR-type" evidence="1">
    <location>
        <begin position="1"/>
        <end position="62"/>
    </location>
</feature>
<dbReference type="GO" id="GO:0003677">
    <property type="term" value="F:DNA binding"/>
    <property type="evidence" value="ECO:0007669"/>
    <property type="project" value="InterPro"/>
</dbReference>
<organism evidence="2 3">
    <name type="scientific">Bacteroides thetaiotaomicron</name>
    <dbReference type="NCBI Taxonomy" id="818"/>
    <lineage>
        <taxon>Bacteria</taxon>
        <taxon>Pseudomonadati</taxon>
        <taxon>Bacteroidota</taxon>
        <taxon>Bacteroidia</taxon>
        <taxon>Bacteroidales</taxon>
        <taxon>Bacteroidaceae</taxon>
        <taxon>Bacteroides</taxon>
    </lineage>
</organism>
<protein>
    <submittedName>
        <fullName evidence="2">Transcriptional regulator NarP</fullName>
    </submittedName>
</protein>
<dbReference type="SUPFAM" id="SSF46894">
    <property type="entry name" value="C-terminal effector domain of the bipartite response regulators"/>
    <property type="match status" value="1"/>
</dbReference>
<dbReference type="EMBL" id="CZBI01000004">
    <property type="protein sequence ID" value="CUQ22539.1"/>
    <property type="molecule type" value="Genomic_DNA"/>
</dbReference>
<dbReference type="Proteomes" id="UP000095541">
    <property type="component" value="Unassembled WGS sequence"/>
</dbReference>
<gene>
    <name evidence="2" type="ORF">ERS852557_03065</name>
</gene>
<evidence type="ECO:0000313" key="2">
    <source>
        <dbReference type="EMBL" id="CUQ22539.1"/>
    </source>
</evidence>
<accession>A0A174UU98</accession>
<dbReference type="Pfam" id="PF00196">
    <property type="entry name" value="GerE"/>
    <property type="match status" value="1"/>
</dbReference>
<dbReference type="AlphaFoldDB" id="A0A174UU98"/>
<dbReference type="GO" id="GO:0006355">
    <property type="term" value="P:regulation of DNA-templated transcription"/>
    <property type="evidence" value="ECO:0007669"/>
    <property type="project" value="InterPro"/>
</dbReference>
<name>A0A174UU98_BACT4</name>
<dbReference type="InterPro" id="IPR036388">
    <property type="entry name" value="WH-like_DNA-bd_sf"/>
</dbReference>
<dbReference type="PROSITE" id="PS50043">
    <property type="entry name" value="HTH_LUXR_2"/>
    <property type="match status" value="1"/>
</dbReference>
<sequence>MEPLTQCEYQVAHEVAKGHTPSEIAELLQKSIWTIKAQIRDIHKKLGINNNVELTLFLLCDRTKRNFDLKEIRKHGIELFFSVWFLVIAVTPDYQMDMRRCRVRSNARNSVRATRNRKDCDSFYIV</sequence>
<dbReference type="InterPro" id="IPR000792">
    <property type="entry name" value="Tscrpt_reg_LuxR_C"/>
</dbReference>
<proteinExistence type="predicted"/>
<dbReference type="InterPro" id="IPR016032">
    <property type="entry name" value="Sig_transdc_resp-reg_C-effctor"/>
</dbReference>
<dbReference type="Gene3D" id="1.10.10.10">
    <property type="entry name" value="Winged helix-like DNA-binding domain superfamily/Winged helix DNA-binding domain"/>
    <property type="match status" value="1"/>
</dbReference>
<evidence type="ECO:0000259" key="1">
    <source>
        <dbReference type="PROSITE" id="PS50043"/>
    </source>
</evidence>
<dbReference type="SMART" id="SM00421">
    <property type="entry name" value="HTH_LUXR"/>
    <property type="match status" value="1"/>
</dbReference>
<evidence type="ECO:0000313" key="3">
    <source>
        <dbReference type="Proteomes" id="UP000095541"/>
    </source>
</evidence>
<dbReference type="RefSeq" id="WP_055219838.1">
    <property type="nucleotide sequence ID" value="NZ_CZBI01000004.1"/>
</dbReference>
<reference evidence="2 3" key="1">
    <citation type="submission" date="2015-09" db="EMBL/GenBank/DDBJ databases">
        <authorList>
            <consortium name="Pathogen Informatics"/>
        </authorList>
    </citation>
    <scope>NUCLEOTIDE SEQUENCE [LARGE SCALE GENOMIC DNA]</scope>
    <source>
        <strain evidence="2 3">2789STDY5834945</strain>
    </source>
</reference>